<evidence type="ECO:0000256" key="5">
    <source>
        <dbReference type="ARBA" id="ARBA00023015"/>
    </source>
</evidence>
<dbReference type="GO" id="GO:0045944">
    <property type="term" value="P:positive regulation of transcription by RNA polymerase II"/>
    <property type="evidence" value="ECO:0007669"/>
    <property type="project" value="TreeGrafter"/>
</dbReference>
<comment type="caution">
    <text evidence="11">The sequence shown here is derived from an EMBL/GenBank/DDBJ whole genome shotgun (WGS) entry which is preliminary data.</text>
</comment>
<dbReference type="Pfam" id="PF02172">
    <property type="entry name" value="KIX"/>
    <property type="match status" value="1"/>
</dbReference>
<dbReference type="PROSITE" id="PS50952">
    <property type="entry name" value="KIX"/>
    <property type="match status" value="1"/>
</dbReference>
<dbReference type="PANTHER" id="PTHR13808:SF1">
    <property type="entry name" value="HISTONE ACETYLTRANSFERASE"/>
    <property type="match status" value="1"/>
</dbReference>
<dbReference type="OrthoDB" id="899at2759"/>
<proteinExistence type="predicted"/>
<keyword evidence="6" id="KW-0804">Transcription</keyword>
<feature type="region of interest" description="Disordered" evidence="9">
    <location>
        <begin position="116"/>
        <end position="141"/>
    </location>
</feature>
<dbReference type="GO" id="GO:0005634">
    <property type="term" value="C:nucleus"/>
    <property type="evidence" value="ECO:0007669"/>
    <property type="project" value="UniProtKB-SubCell"/>
</dbReference>
<dbReference type="EMBL" id="BGPR01038188">
    <property type="protein sequence ID" value="GBO13994.1"/>
    <property type="molecule type" value="Genomic_DNA"/>
</dbReference>
<dbReference type="GO" id="GO:0004402">
    <property type="term" value="F:histone acetyltransferase activity"/>
    <property type="evidence" value="ECO:0007669"/>
    <property type="project" value="InterPro"/>
</dbReference>
<evidence type="ECO:0000256" key="8">
    <source>
        <dbReference type="ARBA" id="ARBA00048017"/>
    </source>
</evidence>
<organism evidence="11 12">
    <name type="scientific">Araneus ventricosus</name>
    <name type="common">Orbweaver spider</name>
    <name type="synonym">Epeira ventricosa</name>
    <dbReference type="NCBI Taxonomy" id="182803"/>
    <lineage>
        <taxon>Eukaryota</taxon>
        <taxon>Metazoa</taxon>
        <taxon>Ecdysozoa</taxon>
        <taxon>Arthropoda</taxon>
        <taxon>Chelicerata</taxon>
        <taxon>Arachnida</taxon>
        <taxon>Araneae</taxon>
        <taxon>Araneomorphae</taxon>
        <taxon>Entelegynae</taxon>
        <taxon>Araneoidea</taxon>
        <taxon>Araneidae</taxon>
        <taxon>Araneus</taxon>
    </lineage>
</organism>
<accession>A0A4Y2UPD7</accession>
<gene>
    <name evidence="11" type="primary">Ep300_1</name>
    <name evidence="11" type="ORF">AVEN_63688_1</name>
</gene>
<evidence type="ECO:0000256" key="3">
    <source>
        <dbReference type="ARBA" id="ARBA00022679"/>
    </source>
</evidence>
<dbReference type="GO" id="GO:0000123">
    <property type="term" value="C:histone acetyltransferase complex"/>
    <property type="evidence" value="ECO:0007669"/>
    <property type="project" value="TreeGrafter"/>
</dbReference>
<evidence type="ECO:0000256" key="7">
    <source>
        <dbReference type="ARBA" id="ARBA00023242"/>
    </source>
</evidence>
<dbReference type="Proteomes" id="UP000499080">
    <property type="component" value="Unassembled WGS sequence"/>
</dbReference>
<evidence type="ECO:0000256" key="1">
    <source>
        <dbReference type="ARBA" id="ARBA00004123"/>
    </source>
</evidence>
<evidence type="ECO:0000256" key="2">
    <source>
        <dbReference type="ARBA" id="ARBA00013184"/>
    </source>
</evidence>
<keyword evidence="4" id="KW-0156">Chromatin regulator</keyword>
<dbReference type="GO" id="GO:0031490">
    <property type="term" value="F:chromatin DNA binding"/>
    <property type="evidence" value="ECO:0007669"/>
    <property type="project" value="TreeGrafter"/>
</dbReference>
<dbReference type="AlphaFoldDB" id="A0A4Y2UPD7"/>
<dbReference type="InterPro" id="IPR003101">
    <property type="entry name" value="KIX_dom"/>
</dbReference>
<dbReference type="InterPro" id="IPR013178">
    <property type="entry name" value="Histone_AcTrfase_Rtt109/CBP"/>
</dbReference>
<evidence type="ECO:0000313" key="12">
    <source>
        <dbReference type="Proteomes" id="UP000499080"/>
    </source>
</evidence>
<evidence type="ECO:0000256" key="9">
    <source>
        <dbReference type="SAM" id="MobiDB-lite"/>
    </source>
</evidence>
<evidence type="ECO:0000259" key="10">
    <source>
        <dbReference type="PROSITE" id="PS50952"/>
    </source>
</evidence>
<keyword evidence="12" id="KW-1185">Reference proteome</keyword>
<sequence>MVTGAIPDNPTNSKDWHRSFTEVSRHHSVQKIVQNIFPTIDISAIFPTVDISALLHKRMINLFAYARRIEGEMYEAANSREEYEHLLDEKVYEIQKELKERHRKMKENRMQQQVAPGLGPILSNNSSAATPTAVGKSKDFSNEKGNLEMIMQRRQRELFKITEEIKKLSASGKNVKEMKAL</sequence>
<protein>
    <recommendedName>
        <fullName evidence="2">histone acetyltransferase</fullName>
        <ecNumber evidence="2">2.3.1.48</ecNumber>
    </recommendedName>
</protein>
<evidence type="ECO:0000313" key="11">
    <source>
        <dbReference type="EMBL" id="GBO13994.1"/>
    </source>
</evidence>
<dbReference type="GO" id="GO:0003713">
    <property type="term" value="F:transcription coactivator activity"/>
    <property type="evidence" value="ECO:0007669"/>
    <property type="project" value="TreeGrafter"/>
</dbReference>
<name>A0A4Y2UPD7_ARAVE</name>
<dbReference type="SUPFAM" id="SSF47040">
    <property type="entry name" value="Kix domain of CBP (creb binding protein)"/>
    <property type="match status" value="1"/>
</dbReference>
<comment type="subcellular location">
    <subcellularLocation>
        <location evidence="1">Nucleus</location>
    </subcellularLocation>
</comment>
<dbReference type="PANTHER" id="PTHR13808">
    <property type="entry name" value="CBP/P300-RELATED"/>
    <property type="match status" value="1"/>
</dbReference>
<reference evidence="11 12" key="1">
    <citation type="journal article" date="2019" name="Sci. Rep.">
        <title>Orb-weaving spider Araneus ventricosus genome elucidates the spidroin gene catalogue.</title>
        <authorList>
            <person name="Kono N."/>
            <person name="Nakamura H."/>
            <person name="Ohtoshi R."/>
            <person name="Moran D.A.P."/>
            <person name="Shinohara A."/>
            <person name="Yoshida Y."/>
            <person name="Fujiwara M."/>
            <person name="Mori M."/>
            <person name="Tomita M."/>
            <person name="Arakawa K."/>
        </authorList>
    </citation>
    <scope>NUCLEOTIDE SEQUENCE [LARGE SCALE GENOMIC DNA]</scope>
</reference>
<dbReference type="Gene3D" id="1.10.246.20">
    <property type="entry name" value="Coactivator CBP, KIX domain"/>
    <property type="match status" value="1"/>
</dbReference>
<dbReference type="GO" id="GO:0005667">
    <property type="term" value="C:transcription regulator complex"/>
    <property type="evidence" value="ECO:0007669"/>
    <property type="project" value="TreeGrafter"/>
</dbReference>
<comment type="catalytic activity">
    <reaction evidence="8">
        <text>L-lysyl-[protein] + acetyl-CoA = N(6)-acetyl-L-lysyl-[protein] + CoA + H(+)</text>
        <dbReference type="Rhea" id="RHEA:45948"/>
        <dbReference type="Rhea" id="RHEA-COMP:9752"/>
        <dbReference type="Rhea" id="RHEA-COMP:10731"/>
        <dbReference type="ChEBI" id="CHEBI:15378"/>
        <dbReference type="ChEBI" id="CHEBI:29969"/>
        <dbReference type="ChEBI" id="CHEBI:57287"/>
        <dbReference type="ChEBI" id="CHEBI:57288"/>
        <dbReference type="ChEBI" id="CHEBI:61930"/>
        <dbReference type="EC" id="2.3.1.48"/>
    </reaction>
</comment>
<keyword evidence="3 11" id="KW-0808">Transferase</keyword>
<feature type="domain" description="KIX" evidence="10">
    <location>
        <begin position="20"/>
        <end position="99"/>
    </location>
</feature>
<dbReference type="EC" id="2.3.1.48" evidence="2"/>
<evidence type="ECO:0000256" key="6">
    <source>
        <dbReference type="ARBA" id="ARBA00023163"/>
    </source>
</evidence>
<keyword evidence="7" id="KW-0539">Nucleus</keyword>
<dbReference type="InterPro" id="IPR036529">
    <property type="entry name" value="KIX_dom_sf"/>
</dbReference>
<evidence type="ECO:0000256" key="4">
    <source>
        <dbReference type="ARBA" id="ARBA00022853"/>
    </source>
</evidence>
<keyword evidence="5" id="KW-0805">Transcription regulation</keyword>